<dbReference type="AlphaFoldDB" id="A0A927F5F2"/>
<keyword evidence="3" id="KW-0808">Transferase</keyword>
<dbReference type="Pfam" id="PF00155">
    <property type="entry name" value="Aminotran_1_2"/>
    <property type="match status" value="1"/>
</dbReference>
<comment type="caution">
    <text evidence="6">The sequence shown here is derived from an EMBL/GenBank/DDBJ whole genome shotgun (WGS) entry which is preliminary data.</text>
</comment>
<dbReference type="PANTHER" id="PTHR43643">
    <property type="entry name" value="HISTIDINOL-PHOSPHATE AMINOTRANSFERASE 2"/>
    <property type="match status" value="1"/>
</dbReference>
<evidence type="ECO:0000256" key="2">
    <source>
        <dbReference type="ARBA" id="ARBA00022576"/>
    </source>
</evidence>
<keyword evidence="7" id="KW-1185">Reference proteome</keyword>
<evidence type="ECO:0000256" key="4">
    <source>
        <dbReference type="ARBA" id="ARBA00022898"/>
    </source>
</evidence>
<dbReference type="GO" id="GO:0030170">
    <property type="term" value="F:pyridoxal phosphate binding"/>
    <property type="evidence" value="ECO:0007669"/>
    <property type="project" value="InterPro"/>
</dbReference>
<organism evidence="6 7">
    <name type="scientific">Pelagicoccus enzymogenes</name>
    <dbReference type="NCBI Taxonomy" id="2773457"/>
    <lineage>
        <taxon>Bacteria</taxon>
        <taxon>Pseudomonadati</taxon>
        <taxon>Verrucomicrobiota</taxon>
        <taxon>Opitutia</taxon>
        <taxon>Puniceicoccales</taxon>
        <taxon>Pelagicoccaceae</taxon>
        <taxon>Pelagicoccus</taxon>
    </lineage>
</organism>
<dbReference type="GO" id="GO:0008483">
    <property type="term" value="F:transaminase activity"/>
    <property type="evidence" value="ECO:0007669"/>
    <property type="project" value="UniProtKB-KW"/>
</dbReference>
<proteinExistence type="inferred from homology"/>
<sequence length="383" mass="41674">MSTTTVPKKSGHGSASLITSLFAAATFALSPQVAFSQHEVDSSEGSAGPIKISGNENAFGYSQMAMMAIMQELPDINRYAWEESQALIEAIAMREMVPGDYVVPTAGSGPVLQMAAMAYAAPGKNVVSVEPGYTQLVRTFDAFGGETKLVPLNDKLEYDLDAVKAAIDENTVMVYLCNPNNPTGTVVDPDALKTFIRELPEDIVAFVDEAYLELADGGLAAHSMVPLVREGENIILARTFSKVYGMAGLRVGYGIMKPDTKAKLRKYHMGGPNKLGCVAAVASLQDTAFFEQSVSSYRSVRKMVTDRLDELGIEYAYPQGSFVFMKTGVPIKEFQGLMEERQIMVGRPFPPMLDWCRVSIGTEDEMSTFLTVFEEVMKGQGKL</sequence>
<dbReference type="CDD" id="cd00609">
    <property type="entry name" value="AAT_like"/>
    <property type="match status" value="1"/>
</dbReference>
<dbReference type="EMBL" id="JACYFG010000006">
    <property type="protein sequence ID" value="MBD5778734.1"/>
    <property type="molecule type" value="Genomic_DNA"/>
</dbReference>
<reference evidence="6" key="1">
    <citation type="submission" date="2020-09" db="EMBL/GenBank/DDBJ databases">
        <title>Pelagicoccus enzymogenes sp. nov. with an EPS production, isolated from marine sediment.</title>
        <authorList>
            <person name="Feng X."/>
        </authorList>
    </citation>
    <scope>NUCLEOTIDE SEQUENCE</scope>
    <source>
        <strain evidence="6">NFK12</strain>
    </source>
</reference>
<dbReference type="InterPro" id="IPR050106">
    <property type="entry name" value="HistidinolP_aminotransfase"/>
</dbReference>
<dbReference type="RefSeq" id="WP_191615864.1">
    <property type="nucleotide sequence ID" value="NZ_JACYFG010000006.1"/>
</dbReference>
<evidence type="ECO:0000256" key="3">
    <source>
        <dbReference type="ARBA" id="ARBA00022679"/>
    </source>
</evidence>
<feature type="domain" description="Aminotransferase class I/classII large" evidence="5">
    <location>
        <begin position="52"/>
        <end position="370"/>
    </location>
</feature>
<dbReference type="PANTHER" id="PTHR43643:SF3">
    <property type="entry name" value="HISTIDINOL-PHOSPHATE AMINOTRANSFERASE"/>
    <property type="match status" value="1"/>
</dbReference>
<evidence type="ECO:0000256" key="1">
    <source>
        <dbReference type="ARBA" id="ARBA00007970"/>
    </source>
</evidence>
<dbReference type="InterPro" id="IPR015422">
    <property type="entry name" value="PyrdxlP-dep_Trfase_small"/>
</dbReference>
<dbReference type="InterPro" id="IPR004839">
    <property type="entry name" value="Aminotransferase_I/II_large"/>
</dbReference>
<dbReference type="SUPFAM" id="SSF53383">
    <property type="entry name" value="PLP-dependent transferases"/>
    <property type="match status" value="1"/>
</dbReference>
<keyword evidence="4" id="KW-0663">Pyridoxal phosphate</keyword>
<protein>
    <submittedName>
        <fullName evidence="6">Histidinol-phosphate aminotransferase family protein</fullName>
    </submittedName>
</protein>
<name>A0A927F5F2_9BACT</name>
<dbReference type="Gene3D" id="3.40.640.10">
    <property type="entry name" value="Type I PLP-dependent aspartate aminotransferase-like (Major domain)"/>
    <property type="match status" value="1"/>
</dbReference>
<keyword evidence="2 6" id="KW-0032">Aminotransferase</keyword>
<dbReference type="Proteomes" id="UP000622317">
    <property type="component" value="Unassembled WGS sequence"/>
</dbReference>
<dbReference type="Gene3D" id="3.90.1150.10">
    <property type="entry name" value="Aspartate Aminotransferase, domain 1"/>
    <property type="match status" value="1"/>
</dbReference>
<evidence type="ECO:0000313" key="7">
    <source>
        <dbReference type="Proteomes" id="UP000622317"/>
    </source>
</evidence>
<evidence type="ECO:0000313" key="6">
    <source>
        <dbReference type="EMBL" id="MBD5778734.1"/>
    </source>
</evidence>
<gene>
    <name evidence="6" type="ORF">IEN85_04475</name>
</gene>
<comment type="similarity">
    <text evidence="1">Belongs to the class-II pyridoxal-phosphate-dependent aminotransferase family. Histidinol-phosphate aminotransferase subfamily.</text>
</comment>
<dbReference type="InterPro" id="IPR015424">
    <property type="entry name" value="PyrdxlP-dep_Trfase"/>
</dbReference>
<dbReference type="InterPro" id="IPR015421">
    <property type="entry name" value="PyrdxlP-dep_Trfase_major"/>
</dbReference>
<evidence type="ECO:0000259" key="5">
    <source>
        <dbReference type="Pfam" id="PF00155"/>
    </source>
</evidence>
<accession>A0A927F5F2</accession>